<protein>
    <submittedName>
        <fullName evidence="10">Deacetylase sirtuin-type domain-containing protein</fullName>
    </submittedName>
</protein>
<dbReference type="SMART" id="SM00238">
    <property type="entry name" value="BIR"/>
    <property type="match status" value="1"/>
</dbReference>
<dbReference type="GO" id="GO:0017136">
    <property type="term" value="F:histone deacetylase activity, NAD-dependent"/>
    <property type="evidence" value="ECO:0007669"/>
    <property type="project" value="TreeGrafter"/>
</dbReference>
<evidence type="ECO:0000259" key="8">
    <source>
        <dbReference type="PROSITE" id="PS50305"/>
    </source>
</evidence>
<feature type="compositionally biased region" description="Polar residues" evidence="7">
    <location>
        <begin position="1008"/>
        <end position="1021"/>
    </location>
</feature>
<feature type="binding site" evidence="6">
    <location>
        <position position="605"/>
    </location>
    <ligand>
        <name>Zn(2+)</name>
        <dbReference type="ChEBI" id="CHEBI:29105"/>
    </ligand>
</feature>
<evidence type="ECO:0000256" key="1">
    <source>
        <dbReference type="ARBA" id="ARBA00001947"/>
    </source>
</evidence>
<organism evidence="9 10">
    <name type="scientific">Echinococcus canadensis</name>
    <dbReference type="NCBI Taxonomy" id="519352"/>
    <lineage>
        <taxon>Eukaryota</taxon>
        <taxon>Metazoa</taxon>
        <taxon>Spiralia</taxon>
        <taxon>Lophotrochozoa</taxon>
        <taxon>Platyhelminthes</taxon>
        <taxon>Cestoda</taxon>
        <taxon>Eucestoda</taxon>
        <taxon>Cyclophyllidea</taxon>
        <taxon>Taeniidae</taxon>
        <taxon>Echinococcus</taxon>
        <taxon>Echinococcus canadensis group</taxon>
    </lineage>
</organism>
<dbReference type="Gene3D" id="1.10.1170.10">
    <property type="entry name" value="Inhibitor Of Apoptosis Protein (2mihbC-IAP-1), Chain A"/>
    <property type="match status" value="1"/>
</dbReference>
<feature type="domain" description="Deacetylase sirtuin-type" evidence="8">
    <location>
        <begin position="470"/>
        <end position="760"/>
    </location>
</feature>
<dbReference type="InterPro" id="IPR050134">
    <property type="entry name" value="NAD-dep_sirtuin_deacylases"/>
</dbReference>
<feature type="binding site" evidence="6">
    <location>
        <position position="629"/>
    </location>
    <ligand>
        <name>Zn(2+)</name>
        <dbReference type="ChEBI" id="CHEBI:29105"/>
    </ligand>
</feature>
<feature type="compositionally biased region" description="Basic and acidic residues" evidence="7">
    <location>
        <begin position="821"/>
        <end position="830"/>
    </location>
</feature>
<dbReference type="PANTHER" id="PTHR11085:SF9">
    <property type="entry name" value="NAD-DEPENDENT PROTEIN DEACETYLASE SIRTUIN-1"/>
    <property type="match status" value="1"/>
</dbReference>
<dbReference type="GO" id="GO:0005637">
    <property type="term" value="C:nuclear inner membrane"/>
    <property type="evidence" value="ECO:0007669"/>
    <property type="project" value="TreeGrafter"/>
</dbReference>
<dbReference type="InterPro" id="IPR026590">
    <property type="entry name" value="Ssirtuin_cat_dom"/>
</dbReference>
<dbReference type="WBParaSite" id="maker-E.canG7_contigs_5961-snap-gene-0.54-mRNA-1">
    <property type="protein sequence ID" value="maker-E.canG7_contigs_5961-snap-gene-0.54-mRNA-1"/>
    <property type="gene ID" value="EcG7_01898"/>
</dbReference>
<dbReference type="InterPro" id="IPR029035">
    <property type="entry name" value="DHS-like_NAD/FAD-binding_dom"/>
</dbReference>
<feature type="region of interest" description="Disordered" evidence="7">
    <location>
        <begin position="769"/>
        <end position="884"/>
    </location>
</feature>
<accession>A0A915EWY1</accession>
<feature type="binding site" evidence="6">
    <location>
        <position position="608"/>
    </location>
    <ligand>
        <name>Zn(2+)</name>
        <dbReference type="ChEBI" id="CHEBI:29105"/>
    </ligand>
</feature>
<feature type="region of interest" description="Disordered" evidence="7">
    <location>
        <begin position="988"/>
        <end position="1065"/>
    </location>
</feature>
<name>A0A915EWY1_9CEST</name>
<dbReference type="Pfam" id="PF00653">
    <property type="entry name" value="BIR"/>
    <property type="match status" value="1"/>
</dbReference>
<evidence type="ECO:0000313" key="10">
    <source>
        <dbReference type="WBParaSite" id="maker-E.canG7_contigs_5961-snap-gene-0.54-mRNA-1"/>
    </source>
</evidence>
<keyword evidence="9" id="KW-1185">Reference proteome</keyword>
<feature type="compositionally biased region" description="Acidic residues" evidence="7">
    <location>
        <begin position="863"/>
        <end position="874"/>
    </location>
</feature>
<dbReference type="GO" id="GO:0046872">
    <property type="term" value="F:metal ion binding"/>
    <property type="evidence" value="ECO:0007669"/>
    <property type="project" value="UniProtKB-KW"/>
</dbReference>
<dbReference type="PROSITE" id="PS50305">
    <property type="entry name" value="SIRTUIN"/>
    <property type="match status" value="1"/>
</dbReference>
<keyword evidence="4 6" id="KW-0862">Zinc</keyword>
<feature type="region of interest" description="Disordered" evidence="7">
    <location>
        <begin position="927"/>
        <end position="953"/>
    </location>
</feature>
<dbReference type="Pfam" id="PF02146">
    <property type="entry name" value="SIR2"/>
    <property type="match status" value="1"/>
</dbReference>
<evidence type="ECO:0000256" key="7">
    <source>
        <dbReference type="SAM" id="MobiDB-lite"/>
    </source>
</evidence>
<dbReference type="CDD" id="cd01408">
    <property type="entry name" value="SIRT1"/>
    <property type="match status" value="1"/>
</dbReference>
<feature type="compositionally biased region" description="Polar residues" evidence="7">
    <location>
        <begin position="807"/>
        <end position="820"/>
    </location>
</feature>
<keyword evidence="3 6" id="KW-0479">Metal-binding</keyword>
<feature type="region of interest" description="Disordered" evidence="7">
    <location>
        <begin position="239"/>
        <end position="281"/>
    </location>
</feature>
<comment type="cofactor">
    <cofactor evidence="1">
        <name>Zn(2+)</name>
        <dbReference type="ChEBI" id="CHEBI:29105"/>
    </cofactor>
</comment>
<evidence type="ECO:0000256" key="3">
    <source>
        <dbReference type="ARBA" id="ARBA00022723"/>
    </source>
</evidence>
<feature type="active site" description="Proton acceptor" evidence="6">
    <location>
        <position position="597"/>
    </location>
</feature>
<dbReference type="GO" id="GO:0003714">
    <property type="term" value="F:transcription corepressor activity"/>
    <property type="evidence" value="ECO:0007669"/>
    <property type="project" value="TreeGrafter"/>
</dbReference>
<evidence type="ECO:0000313" key="9">
    <source>
        <dbReference type="Proteomes" id="UP000887562"/>
    </source>
</evidence>
<dbReference type="InterPro" id="IPR026591">
    <property type="entry name" value="Sirtuin_cat_small_dom_sf"/>
</dbReference>
<dbReference type="GO" id="GO:0033553">
    <property type="term" value="C:rDNA heterochromatin"/>
    <property type="evidence" value="ECO:0007669"/>
    <property type="project" value="TreeGrafter"/>
</dbReference>
<dbReference type="Gene3D" id="3.40.50.1220">
    <property type="entry name" value="TPP-binding domain"/>
    <property type="match status" value="1"/>
</dbReference>
<dbReference type="SUPFAM" id="SSF52467">
    <property type="entry name" value="DHS-like NAD/FAD-binding domain"/>
    <property type="match status" value="1"/>
</dbReference>
<reference evidence="10" key="1">
    <citation type="submission" date="2022-11" db="UniProtKB">
        <authorList>
            <consortium name="WormBaseParasite"/>
        </authorList>
    </citation>
    <scope>IDENTIFICATION</scope>
</reference>
<dbReference type="GO" id="GO:0070403">
    <property type="term" value="F:NAD+ binding"/>
    <property type="evidence" value="ECO:0007669"/>
    <property type="project" value="InterPro"/>
</dbReference>
<dbReference type="Gene3D" id="3.30.1600.10">
    <property type="entry name" value="SIR2/SIRT2 'Small Domain"/>
    <property type="match status" value="1"/>
</dbReference>
<evidence type="ECO:0000256" key="6">
    <source>
        <dbReference type="PROSITE-ProRule" id="PRU00236"/>
    </source>
</evidence>
<dbReference type="InterPro" id="IPR001370">
    <property type="entry name" value="BIR_rpt"/>
</dbReference>
<dbReference type="GO" id="GO:0002039">
    <property type="term" value="F:p53 binding"/>
    <property type="evidence" value="ECO:0007669"/>
    <property type="project" value="TreeGrafter"/>
</dbReference>
<sequence>MFTAFQSALRDVFLVTVQKEEELTCATAAVALACLVQKYAYAPRFATHRQCLASFGAEATMESANSPQRPSPVELASVGFFHTGRADETVCGACFLGLRDWQPCDVDAEAVHARFAAGDGGSCLFLTTRRLLTSVLPLARKHLTTSPPRSDTVVAATIIERLAVIAREMAVGGSGGNNSGTDCWPVQNARVLGYSDDLILLALWRLQTEGNAVDHTWAIDPQGTTDLLKAILRVQESGLGDDEVGEDVEQTEADETERAAPLTQNNGEATLATEDAEVSRESTTVVPQHPSLPCLSQLVQWWAKTWLPSKPPTACGSPRAALLDNVHCAVGGFENRQVFGRGVPERCWVSCRCAAHLDDADGSSARLASNGPHINLESSKDSVDIVVVNDEEEECDSECEIVSVSSDIDEQEMKWRNVTRMNTLISAGYNNPRLLLTRIFGINPNILPSDNGSMWSILFSLLSETNNRKRLKQYSTIESVVQLLRESSHILVLTGAGISVSCGIPDFRSRDGVYARLARDFPDLHSPQDMFDLQYFLRNPNPFFNFAKELFPGQFKPSYAHRFIRLLERKSKLLRNYTQNIDTLEQVAGIKKVIQCHGSFATASCVSCGYKVRGEEIREAIMAQRIPHCPHCRPDLGLKGAPPVTGVGASTVNATAPDTSPSSSSSVHGVMKPDIVFFGEGLPAEFHESLHQDLREVDLVLVMGSSLKVRPVSHIPDSVPSKVPQILINRESLSNHNFDTELLGDCDVILEHLCRQLEWSVDEDSNVNVSTTHLRGSGDEKLTKSRRPGISPNSVTGISVAVESGADKSTAQEAKGSPSTRESRSLEMESKNVTLDGANNFPVDVAGDNKPTLDGTSERPIDVDDFDSYSDLDSESSSSSSEDGEVAFNLSEYLPENSFTTLPPNMYIFKGAEFSLSLEAASECLQEQLQQSSRNPPVAAAESISSQSSSEDDRFMQQLLRRCELDSELQRHRADVVNGVATETETKEVEVIDCDSPPNERISERNKSSTSSLGVENTNCNGREKKKTPPFTNSNPPDSKRRRCSDEEDDDGVIETPAADKPVDA</sequence>
<keyword evidence="5" id="KW-0520">NAD</keyword>
<keyword evidence="2" id="KW-0808">Transferase</keyword>
<evidence type="ECO:0000256" key="4">
    <source>
        <dbReference type="ARBA" id="ARBA00022833"/>
    </source>
</evidence>
<evidence type="ECO:0000256" key="2">
    <source>
        <dbReference type="ARBA" id="ARBA00022679"/>
    </source>
</evidence>
<dbReference type="PANTHER" id="PTHR11085">
    <property type="entry name" value="NAD-DEPENDENT PROTEIN DEACYLASE SIRTUIN-5, MITOCHONDRIAL-RELATED"/>
    <property type="match status" value="1"/>
</dbReference>
<evidence type="ECO:0000256" key="5">
    <source>
        <dbReference type="ARBA" id="ARBA00023027"/>
    </source>
</evidence>
<feature type="binding site" evidence="6">
    <location>
        <position position="632"/>
    </location>
    <ligand>
        <name>Zn(2+)</name>
        <dbReference type="ChEBI" id="CHEBI:29105"/>
    </ligand>
</feature>
<dbReference type="InterPro" id="IPR003000">
    <property type="entry name" value="Sirtuin"/>
</dbReference>
<feature type="compositionally biased region" description="Acidic residues" evidence="7">
    <location>
        <begin position="239"/>
        <end position="255"/>
    </location>
</feature>
<dbReference type="SUPFAM" id="SSF57924">
    <property type="entry name" value="Inhibitor of apoptosis (IAP) repeat"/>
    <property type="match status" value="1"/>
</dbReference>
<dbReference type="AlphaFoldDB" id="A0A915EWY1"/>
<proteinExistence type="predicted"/>
<dbReference type="GO" id="GO:0005654">
    <property type="term" value="C:nucleoplasm"/>
    <property type="evidence" value="ECO:0007669"/>
    <property type="project" value="TreeGrafter"/>
</dbReference>
<dbReference type="PROSITE" id="PS50143">
    <property type="entry name" value="BIR_REPEAT_2"/>
    <property type="match status" value="1"/>
</dbReference>
<dbReference type="Proteomes" id="UP000887562">
    <property type="component" value="Unplaced"/>
</dbReference>